<dbReference type="PROSITE" id="PS50234">
    <property type="entry name" value="VWFA"/>
    <property type="match status" value="1"/>
</dbReference>
<gene>
    <name evidence="6" type="ORF">CURT_1242</name>
</gene>
<sequence length="1106" mass="123602">MIEKKVLEDIINEYLWGQNKTPSSSELPDNKWIRDKNSKNITINIDTSSLINSAKNLVNLKDFAIFKTFFSGKTRDGNMLNPTILSSDVEIDKNGNYILTQNQFADLFYDGYEDINSAKNPLRSITFYNRGLDDPDFARRAFIFGSTTLGIDTDNIRYVLDKNLNPIEVRNARIKLNPKQDDRIGDNFDFFSNDGIASLVNPTLANIIDPSRIGRTVNMKFDIEDIKADTVNFGTVSKARYDSMFDYDNIAKEILGESFLDYLNPTLTIIKASALSAYLVKITISAVKNIYKEFKNNIVNLDSIKYIDENGKFVMYDGSGDGKLNGTILDDGFDLSKDIKVTDIFSQNSIYNIASVIVDGILVNYASIKLSKETIISNVINGVVSAFSSGEFDGGNINPHKDKLKNGITYIGGKGSDTIIGTEFDDILYSNDKSLKDDNSPDILKGGDGYDTYYANDKDIITDSDGKGEVYFNNTQLIGGILDKDKSSNSIKVYLSEDKNIEYHLDENSKVLKVIDKNNNNAELTINNFNKEEKSLNINLADNLGKEVAIVIDTTGSMWDDIETTKSKALTIAKNIFRENSSKDLAQSNTFSKISIVTFSDNNIKTIGTYYNYNSFQSGINSINIENGGTEYHCAAMIEGMSNFTKDNGLDKQIFLMTDESGDDNHRMDEVIDMANNFGKEMTTFTRMMSSFTNSSKIIYDNSVKINVISINSNLSHLKRLSDETGGLFLQPNSLNELEDALFDASNLGTNKSETIIGNNKNNIIEGKGGDDILQGKEGSDTYIFKDKFDKDIIIETNKNNIDKNKIDLSSFSIKDAKFKVDNNDLTITIIDTKKDSFITALDKISHNITKFLDLNFTEFKNINIKDSIKGSITIKEFFNKDEFKISTIKFSDYTIDETTLNSLSKNRVDNIEILNNSFINPFKSNLIISNEDIVKATLKDDIVVANKDNQTIISNLGNDTLITNKNNNTLIGGNGDDTYIIGKNANNTIIRDKEYVNLIDGGNDTLILNDIDKSSVEFKLGGSFNKDLIINYSNSNSKDIKTLTIQNQTNKYSAIENINLDGTMLGTETINKIIQDLNSYGDDKGLSLNFNSEFKNNDIMQIYNG</sequence>
<dbReference type="SUPFAM" id="SSF53300">
    <property type="entry name" value="vWA-like"/>
    <property type="match status" value="1"/>
</dbReference>
<keyword evidence="4" id="KW-0175">Coiled coil</keyword>
<dbReference type="GeneID" id="77176148"/>
<dbReference type="SUPFAM" id="SSF51120">
    <property type="entry name" value="beta-Roll"/>
    <property type="match status" value="3"/>
</dbReference>
<comment type="subcellular location">
    <subcellularLocation>
        <location evidence="1">Secreted</location>
    </subcellularLocation>
</comment>
<name>A0AAE7JPZ9_9BACT</name>
<dbReference type="InterPro" id="IPR056861">
    <property type="entry name" value="HMCN1-like_VWA"/>
</dbReference>
<evidence type="ECO:0000256" key="3">
    <source>
        <dbReference type="ARBA" id="ARBA00022729"/>
    </source>
</evidence>
<evidence type="ECO:0000313" key="7">
    <source>
        <dbReference type="Proteomes" id="UP000509722"/>
    </source>
</evidence>
<evidence type="ECO:0000256" key="2">
    <source>
        <dbReference type="ARBA" id="ARBA00022525"/>
    </source>
</evidence>
<evidence type="ECO:0000256" key="4">
    <source>
        <dbReference type="SAM" id="Coils"/>
    </source>
</evidence>
<dbReference type="InterPro" id="IPR011049">
    <property type="entry name" value="Serralysin-like_metalloprot_C"/>
</dbReference>
<dbReference type="Pfam" id="PF00353">
    <property type="entry name" value="HemolysinCabind"/>
    <property type="match status" value="3"/>
</dbReference>
<keyword evidence="2" id="KW-0964">Secreted</keyword>
<dbReference type="AlphaFoldDB" id="A0AAE7JPZ9"/>
<organism evidence="6 7">
    <name type="scientific">Campylobacter ureolyticus</name>
    <dbReference type="NCBI Taxonomy" id="827"/>
    <lineage>
        <taxon>Bacteria</taxon>
        <taxon>Pseudomonadati</taxon>
        <taxon>Campylobacterota</taxon>
        <taxon>Epsilonproteobacteria</taxon>
        <taxon>Campylobacterales</taxon>
        <taxon>Campylobacteraceae</taxon>
        <taxon>Campylobacter</taxon>
    </lineage>
</organism>
<reference evidence="6 7" key="1">
    <citation type="submission" date="2020-05" db="EMBL/GenBank/DDBJ databases">
        <title>Complete genome sequencing of Campylobacter and Arcobacter type strains.</title>
        <authorList>
            <person name="Miller W.G."/>
            <person name="Yee E."/>
        </authorList>
    </citation>
    <scope>NUCLEOTIDE SEQUENCE [LARGE SCALE GENOMIC DNA]</scope>
    <source>
        <strain evidence="6 7">LMG 6451</strain>
    </source>
</reference>
<dbReference type="InterPro" id="IPR001343">
    <property type="entry name" value="Hemolysn_Ca-bd"/>
</dbReference>
<feature type="domain" description="VWFA" evidence="5">
    <location>
        <begin position="547"/>
        <end position="746"/>
    </location>
</feature>
<keyword evidence="3" id="KW-0732">Signal</keyword>
<dbReference type="GO" id="GO:0005509">
    <property type="term" value="F:calcium ion binding"/>
    <property type="evidence" value="ECO:0007669"/>
    <property type="project" value="InterPro"/>
</dbReference>
<accession>A0AAE7JPZ9</accession>
<protein>
    <submittedName>
        <fullName evidence="6">von Willebrand factor type A (VWA) domain-containing protein</fullName>
    </submittedName>
</protein>
<dbReference type="Proteomes" id="UP000509722">
    <property type="component" value="Chromosome"/>
</dbReference>
<dbReference type="EMBL" id="CP053832">
    <property type="protein sequence ID" value="QKF84700.1"/>
    <property type="molecule type" value="Genomic_DNA"/>
</dbReference>
<dbReference type="RefSeq" id="WP_039750244.1">
    <property type="nucleotide sequence ID" value="NZ_CP053832.1"/>
</dbReference>
<dbReference type="InterPro" id="IPR036465">
    <property type="entry name" value="vWFA_dom_sf"/>
</dbReference>
<dbReference type="InterPro" id="IPR002035">
    <property type="entry name" value="VWF_A"/>
</dbReference>
<dbReference type="Pfam" id="PF25106">
    <property type="entry name" value="VWA_4"/>
    <property type="match status" value="1"/>
</dbReference>
<evidence type="ECO:0000313" key="6">
    <source>
        <dbReference type="EMBL" id="QKF84700.1"/>
    </source>
</evidence>
<feature type="coiled-coil region" evidence="4">
    <location>
        <begin position="512"/>
        <end position="539"/>
    </location>
</feature>
<proteinExistence type="predicted"/>
<evidence type="ECO:0000256" key="1">
    <source>
        <dbReference type="ARBA" id="ARBA00004613"/>
    </source>
</evidence>
<dbReference type="Gene3D" id="3.40.50.410">
    <property type="entry name" value="von Willebrand factor, type A domain"/>
    <property type="match status" value="1"/>
</dbReference>
<evidence type="ECO:0000259" key="5">
    <source>
        <dbReference type="PROSITE" id="PS50234"/>
    </source>
</evidence>
<dbReference type="Gene3D" id="2.150.10.10">
    <property type="entry name" value="Serralysin-like metalloprotease, C-terminal"/>
    <property type="match status" value="1"/>
</dbReference>